<reference evidence="1 2" key="1">
    <citation type="journal article" date="2019" name="Genome Biol. Evol.">
        <title>Insights into the evolution of the New World diploid cottons (Gossypium, subgenus Houzingenia) based on genome sequencing.</title>
        <authorList>
            <person name="Grover C.E."/>
            <person name="Arick M.A. 2nd"/>
            <person name="Thrash A."/>
            <person name="Conover J.L."/>
            <person name="Sanders W.S."/>
            <person name="Peterson D.G."/>
            <person name="Frelichowski J.E."/>
            <person name="Scheffler J.A."/>
            <person name="Scheffler B.E."/>
            <person name="Wendel J.F."/>
        </authorList>
    </citation>
    <scope>NUCLEOTIDE SEQUENCE [LARGE SCALE GENOMIC DNA]</scope>
    <source>
        <strain evidence="1">4</strain>
        <tissue evidence="1">Leaf</tissue>
    </source>
</reference>
<dbReference type="EMBL" id="JABEZV010448656">
    <property type="protein sequence ID" value="MBA0731105.1"/>
    <property type="molecule type" value="Genomic_DNA"/>
</dbReference>
<gene>
    <name evidence="1" type="ORF">Golax_025812</name>
</gene>
<organism evidence="1 2">
    <name type="scientific">Gossypium laxum</name>
    <dbReference type="NCBI Taxonomy" id="34288"/>
    <lineage>
        <taxon>Eukaryota</taxon>
        <taxon>Viridiplantae</taxon>
        <taxon>Streptophyta</taxon>
        <taxon>Embryophyta</taxon>
        <taxon>Tracheophyta</taxon>
        <taxon>Spermatophyta</taxon>
        <taxon>Magnoliopsida</taxon>
        <taxon>eudicotyledons</taxon>
        <taxon>Gunneridae</taxon>
        <taxon>Pentapetalae</taxon>
        <taxon>rosids</taxon>
        <taxon>malvids</taxon>
        <taxon>Malvales</taxon>
        <taxon>Malvaceae</taxon>
        <taxon>Malvoideae</taxon>
        <taxon>Gossypium</taxon>
    </lineage>
</organism>
<evidence type="ECO:0000313" key="2">
    <source>
        <dbReference type="Proteomes" id="UP000593574"/>
    </source>
</evidence>
<accession>A0A7J9B440</accession>
<protein>
    <submittedName>
        <fullName evidence="1">Uncharacterized protein</fullName>
    </submittedName>
</protein>
<proteinExistence type="predicted"/>
<dbReference type="AlphaFoldDB" id="A0A7J9B440"/>
<evidence type="ECO:0000313" key="1">
    <source>
        <dbReference type="EMBL" id="MBA0731105.1"/>
    </source>
</evidence>
<dbReference type="Proteomes" id="UP000593574">
    <property type="component" value="Unassembled WGS sequence"/>
</dbReference>
<name>A0A7J9B440_9ROSI</name>
<comment type="caution">
    <text evidence="1">The sequence shown here is derived from an EMBL/GenBank/DDBJ whole genome shotgun (WGS) entry which is preliminary data.</text>
</comment>
<keyword evidence="2" id="KW-1185">Reference proteome</keyword>
<sequence length="33" mass="3844">MFMEVVAIGDKAWAPSFNTLRSEFFKDVDNKIH</sequence>